<keyword evidence="1" id="KW-0732">Signal</keyword>
<protein>
    <submittedName>
        <fullName evidence="2">CueP family metal-binding protein</fullName>
    </submittedName>
</protein>
<gene>
    <name evidence="2" type="ORF">ACFP57_02920</name>
</gene>
<accession>A0ABW1X0E3</accession>
<dbReference type="Pfam" id="PF21172">
    <property type="entry name" value="CueP"/>
    <property type="match status" value="1"/>
</dbReference>
<dbReference type="Gene3D" id="2.60.40.3700">
    <property type="match status" value="1"/>
</dbReference>
<dbReference type="Proteomes" id="UP001596266">
    <property type="component" value="Unassembled WGS sequence"/>
</dbReference>
<reference evidence="3" key="1">
    <citation type="journal article" date="2019" name="Int. J. Syst. Evol. Microbiol.">
        <title>The Global Catalogue of Microorganisms (GCM) 10K type strain sequencing project: providing services to taxonomists for standard genome sequencing and annotation.</title>
        <authorList>
            <consortium name="The Broad Institute Genomics Platform"/>
            <consortium name="The Broad Institute Genome Sequencing Center for Infectious Disease"/>
            <person name="Wu L."/>
            <person name="Ma J."/>
        </authorList>
    </citation>
    <scope>NUCLEOTIDE SEQUENCE [LARGE SCALE GENOMIC DNA]</scope>
    <source>
        <strain evidence="3">CGMCC 1.15277</strain>
    </source>
</reference>
<sequence length="192" mass="19867">MQRRTLLLAPLPMALAACSGGGDRATGASTTSTTPGSGGLAGLGLADAPAQTVIEKLDALDQARPLDFKASVTATELVVTDSAGEHRMELPADRFYLSIAPYVTTTHECFNHSLSGCQGEQVATTVRLKAVSDSGAVLLDEDRTTGRNGFVGIWLPSGETGKLTVTLDERSGSVPFATGSDDPTCLTTLKLA</sequence>
<proteinExistence type="predicted"/>
<evidence type="ECO:0000313" key="2">
    <source>
        <dbReference type="EMBL" id="MFC6395949.1"/>
    </source>
</evidence>
<organism evidence="2 3">
    <name type="scientific">Luteococcus sanguinis</name>
    <dbReference type="NCBI Taxonomy" id="174038"/>
    <lineage>
        <taxon>Bacteria</taxon>
        <taxon>Bacillati</taxon>
        <taxon>Actinomycetota</taxon>
        <taxon>Actinomycetes</taxon>
        <taxon>Propionibacteriales</taxon>
        <taxon>Propionibacteriaceae</taxon>
        <taxon>Luteococcus</taxon>
    </lineage>
</organism>
<feature type="signal peptide" evidence="1">
    <location>
        <begin position="1"/>
        <end position="19"/>
    </location>
</feature>
<feature type="chain" id="PRO_5045967969" evidence="1">
    <location>
        <begin position="20"/>
        <end position="192"/>
    </location>
</feature>
<dbReference type="NCBIfam" id="NF038094">
    <property type="entry name" value="CueP_fam"/>
    <property type="match status" value="1"/>
</dbReference>
<evidence type="ECO:0000313" key="3">
    <source>
        <dbReference type="Proteomes" id="UP001596266"/>
    </source>
</evidence>
<dbReference type="EMBL" id="JBHSUA010000008">
    <property type="protein sequence ID" value="MFC6395949.1"/>
    <property type="molecule type" value="Genomic_DNA"/>
</dbReference>
<comment type="caution">
    <text evidence="2">The sequence shown here is derived from an EMBL/GenBank/DDBJ whole genome shotgun (WGS) entry which is preliminary data.</text>
</comment>
<name>A0ABW1X0E3_9ACTN</name>
<dbReference type="InterPro" id="IPR047808">
    <property type="entry name" value="CueP-like"/>
</dbReference>
<dbReference type="PROSITE" id="PS51257">
    <property type="entry name" value="PROKAR_LIPOPROTEIN"/>
    <property type="match status" value="1"/>
</dbReference>
<keyword evidence="3" id="KW-1185">Reference proteome</keyword>
<dbReference type="RefSeq" id="WP_343885980.1">
    <property type="nucleotide sequence ID" value="NZ_BAAAKI010000012.1"/>
</dbReference>
<evidence type="ECO:0000256" key="1">
    <source>
        <dbReference type="SAM" id="SignalP"/>
    </source>
</evidence>